<dbReference type="EMBL" id="JAYMYS010000008">
    <property type="protein sequence ID" value="KAK7384844.1"/>
    <property type="molecule type" value="Genomic_DNA"/>
</dbReference>
<proteinExistence type="predicted"/>
<comment type="caution">
    <text evidence="1">The sequence shown here is derived from an EMBL/GenBank/DDBJ whole genome shotgun (WGS) entry which is preliminary data.</text>
</comment>
<sequence>MALPWLVIISTLSSVPIVRMNQMAPKMESFWARMVWRFNYLRPRVYQMKPRIGCIVVCLALVLAVFVFARDLKAFACYIQFSDLIGKFCTCMPTPPPLTIIMTEDILNSIPENMMIGKLLIHSYTDCHKLPANGLLTVYVTHRLWIQEGW</sequence>
<organism evidence="1 2">
    <name type="scientific">Psophocarpus tetragonolobus</name>
    <name type="common">Winged bean</name>
    <name type="synonym">Dolichos tetragonolobus</name>
    <dbReference type="NCBI Taxonomy" id="3891"/>
    <lineage>
        <taxon>Eukaryota</taxon>
        <taxon>Viridiplantae</taxon>
        <taxon>Streptophyta</taxon>
        <taxon>Embryophyta</taxon>
        <taxon>Tracheophyta</taxon>
        <taxon>Spermatophyta</taxon>
        <taxon>Magnoliopsida</taxon>
        <taxon>eudicotyledons</taxon>
        <taxon>Gunneridae</taxon>
        <taxon>Pentapetalae</taxon>
        <taxon>rosids</taxon>
        <taxon>fabids</taxon>
        <taxon>Fabales</taxon>
        <taxon>Fabaceae</taxon>
        <taxon>Papilionoideae</taxon>
        <taxon>50 kb inversion clade</taxon>
        <taxon>NPAAA clade</taxon>
        <taxon>indigoferoid/millettioid clade</taxon>
        <taxon>Phaseoleae</taxon>
        <taxon>Psophocarpus</taxon>
    </lineage>
</organism>
<keyword evidence="2" id="KW-1185">Reference proteome</keyword>
<dbReference type="Proteomes" id="UP001386955">
    <property type="component" value="Unassembled WGS sequence"/>
</dbReference>
<accession>A0AAN9RWT7</accession>
<protein>
    <submittedName>
        <fullName evidence="1">Uncharacterized protein</fullName>
    </submittedName>
</protein>
<evidence type="ECO:0000313" key="2">
    <source>
        <dbReference type="Proteomes" id="UP001386955"/>
    </source>
</evidence>
<name>A0AAN9RWT7_PSOTE</name>
<gene>
    <name evidence="1" type="ORF">VNO78_30547</name>
</gene>
<evidence type="ECO:0000313" key="1">
    <source>
        <dbReference type="EMBL" id="KAK7384844.1"/>
    </source>
</evidence>
<reference evidence="1 2" key="1">
    <citation type="submission" date="2024-01" db="EMBL/GenBank/DDBJ databases">
        <title>The genomes of 5 underutilized Papilionoideae crops provide insights into root nodulation and disease resistanc.</title>
        <authorList>
            <person name="Jiang F."/>
        </authorList>
    </citation>
    <scope>NUCLEOTIDE SEQUENCE [LARGE SCALE GENOMIC DNA]</scope>
    <source>
        <strain evidence="1">DUOXIRENSHENG_FW03</strain>
        <tissue evidence="1">Leaves</tissue>
    </source>
</reference>
<dbReference type="AlphaFoldDB" id="A0AAN9RWT7"/>